<proteinExistence type="predicted"/>
<comment type="caution">
    <text evidence="1">The sequence shown here is derived from an EMBL/GenBank/DDBJ whole genome shotgun (WGS) entry which is preliminary data.</text>
</comment>
<protein>
    <submittedName>
        <fullName evidence="1">Uncharacterized protein</fullName>
    </submittedName>
</protein>
<gene>
    <name evidence="1" type="ORF">DOI44_26545</name>
</gene>
<dbReference type="Proteomes" id="UP000839597">
    <property type="component" value="Unassembled WGS sequence"/>
</dbReference>
<evidence type="ECO:0000313" key="1">
    <source>
        <dbReference type="EMBL" id="EBR8436479.1"/>
    </source>
</evidence>
<sequence length="324" mass="35858">MEFSLIDGIQEISGFHSMETGYLSIPPSTHLRPGGMVVLAAYINKHHIQQEKCIFPNKGYMGTIGFYSALWGNENCGQKRINVGKNYSLLTPLTSAEMADEATTSINGCIRRLAYPEGAPYPAGITALNHVVGEMHDNVWSHGKSTGYSFAQKTAVPGTDRQDYYLEFALADCGLGFLRELKRVNILGINNHKESIEWCIQEGHSSKHVDLYDGWSQQLPDGHIGGNVFGLAVPVREYGNNHQGLGLTHLVALVKRYEGELMLASGDSCLHYVDGSTVYKSLTREWQGVALSCRFKLSRLSDEPEEQIPHDIQNIMERLQGGAI</sequence>
<accession>A0A5U8JGP2</accession>
<name>A0A5U8JGP2_SALET</name>
<reference evidence="1" key="1">
    <citation type="submission" date="2018-06" db="EMBL/GenBank/DDBJ databases">
        <authorList>
            <person name="Ashton P.M."/>
            <person name="Dallman T."/>
            <person name="Nair S."/>
            <person name="De Pinna E."/>
            <person name="Peters T."/>
            <person name="Grant K."/>
        </authorList>
    </citation>
    <scope>NUCLEOTIDE SEQUENCE [LARGE SCALE GENOMIC DNA]</scope>
    <source>
        <strain evidence="1">449454</strain>
    </source>
</reference>
<dbReference type="AlphaFoldDB" id="A0A5U8JGP2"/>
<dbReference type="EMBL" id="AAGTPA010000059">
    <property type="protein sequence ID" value="EBR8436479.1"/>
    <property type="molecule type" value="Genomic_DNA"/>
</dbReference>
<organism evidence="1">
    <name type="scientific">Salmonella enterica subsp. enterica serovar Panama</name>
    <dbReference type="NCBI Taxonomy" id="29472"/>
    <lineage>
        <taxon>Bacteria</taxon>
        <taxon>Pseudomonadati</taxon>
        <taxon>Pseudomonadota</taxon>
        <taxon>Gammaproteobacteria</taxon>
        <taxon>Enterobacterales</taxon>
        <taxon>Enterobacteriaceae</taxon>
        <taxon>Salmonella</taxon>
    </lineage>
</organism>